<organism evidence="10 11">
    <name type="scientific">Lactuca sativa</name>
    <name type="common">Garden lettuce</name>
    <dbReference type="NCBI Taxonomy" id="4236"/>
    <lineage>
        <taxon>Eukaryota</taxon>
        <taxon>Viridiplantae</taxon>
        <taxon>Streptophyta</taxon>
        <taxon>Embryophyta</taxon>
        <taxon>Tracheophyta</taxon>
        <taxon>Spermatophyta</taxon>
        <taxon>Magnoliopsida</taxon>
        <taxon>eudicotyledons</taxon>
        <taxon>Gunneridae</taxon>
        <taxon>Pentapetalae</taxon>
        <taxon>asterids</taxon>
        <taxon>campanulids</taxon>
        <taxon>Asterales</taxon>
        <taxon>Asteraceae</taxon>
        <taxon>Cichorioideae</taxon>
        <taxon>Cichorieae</taxon>
        <taxon>Lactucinae</taxon>
        <taxon>Lactuca</taxon>
    </lineage>
</organism>
<dbReference type="InterPro" id="IPR009057">
    <property type="entry name" value="Homeodomain-like_sf"/>
</dbReference>
<dbReference type="InterPro" id="IPR015495">
    <property type="entry name" value="Myb_TF_plants"/>
</dbReference>
<evidence type="ECO:0000256" key="6">
    <source>
        <dbReference type="ARBA" id="ARBA00023163"/>
    </source>
</evidence>
<keyword evidence="4" id="KW-0238">DNA-binding</keyword>
<dbReference type="PANTHER" id="PTHR47999:SF24">
    <property type="entry name" value="TRANSCRIPTION FACTOR MYB90"/>
    <property type="match status" value="1"/>
</dbReference>
<keyword evidence="5" id="KW-0010">Activator</keyword>
<feature type="domain" description="Myb-like" evidence="8">
    <location>
        <begin position="74"/>
        <end position="124"/>
    </location>
</feature>
<evidence type="ECO:0000256" key="2">
    <source>
        <dbReference type="ARBA" id="ARBA00022737"/>
    </source>
</evidence>
<evidence type="ECO:0000256" key="5">
    <source>
        <dbReference type="ARBA" id="ARBA00023159"/>
    </source>
</evidence>
<dbReference type="GO" id="GO:0000987">
    <property type="term" value="F:cis-regulatory region sequence-specific DNA binding"/>
    <property type="evidence" value="ECO:0000318"/>
    <property type="project" value="GO_Central"/>
</dbReference>
<keyword evidence="7" id="KW-0539">Nucleus</keyword>
<comment type="subcellular location">
    <subcellularLocation>
        <location evidence="1">Nucleus</location>
    </subcellularLocation>
</comment>
<name>A0A9R1W208_LACSA</name>
<evidence type="ECO:0000256" key="3">
    <source>
        <dbReference type="ARBA" id="ARBA00023015"/>
    </source>
</evidence>
<dbReference type="SUPFAM" id="SSF46689">
    <property type="entry name" value="Homeodomain-like"/>
    <property type="match status" value="1"/>
</dbReference>
<dbReference type="PROSITE" id="PS50090">
    <property type="entry name" value="MYB_LIKE"/>
    <property type="match status" value="2"/>
</dbReference>
<evidence type="ECO:0000259" key="8">
    <source>
        <dbReference type="PROSITE" id="PS50090"/>
    </source>
</evidence>
<feature type="domain" description="Myb-like" evidence="8">
    <location>
        <begin position="21"/>
        <end position="73"/>
    </location>
</feature>
<dbReference type="AlphaFoldDB" id="A0A9R1W208"/>
<proteinExistence type="predicted"/>
<keyword evidence="2" id="KW-0677">Repeat</keyword>
<dbReference type="GO" id="GO:0005634">
    <property type="term" value="C:nucleus"/>
    <property type="evidence" value="ECO:0000318"/>
    <property type="project" value="GO_Central"/>
</dbReference>
<dbReference type="InterPro" id="IPR001005">
    <property type="entry name" value="SANT/Myb"/>
</dbReference>
<evidence type="ECO:0000256" key="1">
    <source>
        <dbReference type="ARBA" id="ARBA00004123"/>
    </source>
</evidence>
<gene>
    <name evidence="10" type="ORF">LSAT_V11C300133000</name>
</gene>
<dbReference type="InterPro" id="IPR017930">
    <property type="entry name" value="Myb_dom"/>
</dbReference>
<evidence type="ECO:0000313" key="11">
    <source>
        <dbReference type="Proteomes" id="UP000235145"/>
    </source>
</evidence>
<dbReference type="CDD" id="cd00167">
    <property type="entry name" value="SANT"/>
    <property type="match status" value="2"/>
</dbReference>
<dbReference type="FunFam" id="1.10.10.60:FF:000218">
    <property type="entry name" value="Myb transcription factor"/>
    <property type="match status" value="1"/>
</dbReference>
<comment type="caution">
    <text evidence="10">The sequence shown here is derived from an EMBL/GenBank/DDBJ whole genome shotgun (WGS) entry which is preliminary data.</text>
</comment>
<accession>A0A9R1W208</accession>
<dbReference type="SMART" id="SM00717">
    <property type="entry name" value="SANT"/>
    <property type="match status" value="2"/>
</dbReference>
<dbReference type="Proteomes" id="UP000235145">
    <property type="component" value="Unassembled WGS sequence"/>
</dbReference>
<keyword evidence="6" id="KW-0804">Transcription</keyword>
<evidence type="ECO:0000256" key="7">
    <source>
        <dbReference type="ARBA" id="ARBA00023242"/>
    </source>
</evidence>
<sequence length="265" mass="30207">MYNMSTEKSTKEMKPVTTTHGLGLRKGAWTAHEDTLLKKCIEKYGEGKWNLVPLRAGLSRCRKSCRLRWLNYLRPNIKRGNFGEDEVDLILRLHKLLGNRWSLIAGRIPGRTANDVKNYWNTNIQPRSKQQKKESSDAKPMQNITTTVIKPKTLALTNTLNQCMDENPQIMAHGECSLIRTSNDDDNNNCDISFGLSSSPSILDDKGKEYFDDLFDDIEMEDGEYGWLFGGSPVAGQELNVVEQEDGQNQLFEFPMDEVAWKLID</sequence>
<dbReference type="Pfam" id="PF00249">
    <property type="entry name" value="Myb_DNA-binding"/>
    <property type="match status" value="2"/>
</dbReference>
<dbReference type="PROSITE" id="PS51294">
    <property type="entry name" value="HTH_MYB"/>
    <property type="match status" value="2"/>
</dbReference>
<dbReference type="Gene3D" id="1.10.10.60">
    <property type="entry name" value="Homeodomain-like"/>
    <property type="match status" value="2"/>
</dbReference>
<dbReference type="PANTHER" id="PTHR47999">
    <property type="entry name" value="TRANSCRIPTION FACTOR MYB8-RELATED-RELATED"/>
    <property type="match status" value="1"/>
</dbReference>
<reference evidence="10 11" key="1">
    <citation type="journal article" date="2017" name="Nat. Commun.">
        <title>Genome assembly with in vitro proximity ligation data and whole-genome triplication in lettuce.</title>
        <authorList>
            <person name="Reyes-Chin-Wo S."/>
            <person name="Wang Z."/>
            <person name="Yang X."/>
            <person name="Kozik A."/>
            <person name="Arikit S."/>
            <person name="Song C."/>
            <person name="Xia L."/>
            <person name="Froenicke L."/>
            <person name="Lavelle D.O."/>
            <person name="Truco M.J."/>
            <person name="Xia R."/>
            <person name="Zhu S."/>
            <person name="Xu C."/>
            <person name="Xu H."/>
            <person name="Xu X."/>
            <person name="Cox K."/>
            <person name="Korf I."/>
            <person name="Meyers B.C."/>
            <person name="Michelmore R.W."/>
        </authorList>
    </citation>
    <scope>NUCLEOTIDE SEQUENCE [LARGE SCALE GENOMIC DNA]</scope>
    <source>
        <strain evidence="11">cv. Salinas</strain>
        <tissue evidence="10">Seedlings</tissue>
    </source>
</reference>
<protein>
    <submittedName>
        <fullName evidence="10">Uncharacterized protein</fullName>
    </submittedName>
</protein>
<evidence type="ECO:0000256" key="4">
    <source>
        <dbReference type="ARBA" id="ARBA00023125"/>
    </source>
</evidence>
<keyword evidence="3" id="KW-0805">Transcription regulation</keyword>
<keyword evidence="11" id="KW-1185">Reference proteome</keyword>
<evidence type="ECO:0000259" key="9">
    <source>
        <dbReference type="PROSITE" id="PS51294"/>
    </source>
</evidence>
<feature type="domain" description="HTH myb-type" evidence="9">
    <location>
        <begin position="74"/>
        <end position="128"/>
    </location>
</feature>
<dbReference type="OrthoDB" id="2143914at2759"/>
<dbReference type="EMBL" id="NBSK02000003">
    <property type="protein sequence ID" value="KAJ0215082.1"/>
    <property type="molecule type" value="Genomic_DNA"/>
</dbReference>
<feature type="domain" description="HTH myb-type" evidence="9">
    <location>
        <begin position="24"/>
        <end position="73"/>
    </location>
</feature>
<dbReference type="GO" id="GO:0006355">
    <property type="term" value="P:regulation of DNA-templated transcription"/>
    <property type="evidence" value="ECO:0000318"/>
    <property type="project" value="GO_Central"/>
</dbReference>
<evidence type="ECO:0000313" key="10">
    <source>
        <dbReference type="EMBL" id="KAJ0215082.1"/>
    </source>
</evidence>